<gene>
    <name evidence="3" type="ordered locus">MROS_1471</name>
</gene>
<dbReference type="AlphaFoldDB" id="I7A0C3"/>
<dbReference type="OrthoDB" id="9773203at2"/>
<feature type="domain" description="Glycosyl hydrolase-like 10" evidence="2">
    <location>
        <begin position="23"/>
        <end position="311"/>
    </location>
</feature>
<keyword evidence="1" id="KW-0732">Signal</keyword>
<protein>
    <recommendedName>
        <fullName evidence="2">Glycosyl hydrolase-like 10 domain-containing protein</fullName>
    </recommendedName>
</protein>
<reference evidence="3 4" key="1">
    <citation type="journal article" date="2013" name="PLoS ONE">
        <title>Genomic analysis of Melioribacter roseus, facultatively anaerobic organotrophic bacterium representing a novel deep lineage within Bacteriodetes/Chlorobi group.</title>
        <authorList>
            <person name="Kadnikov V.V."/>
            <person name="Mardanov A.V."/>
            <person name="Podosokorskaya O.A."/>
            <person name="Gavrilov S.N."/>
            <person name="Kublanov I.V."/>
            <person name="Beletsky A.V."/>
            <person name="Bonch-Osmolovskaya E.A."/>
            <person name="Ravin N.V."/>
        </authorList>
    </citation>
    <scope>NUCLEOTIDE SEQUENCE [LARGE SCALE GENOMIC DNA]</scope>
    <source>
        <strain evidence="4">JCM 17771 / P3M-2</strain>
    </source>
</reference>
<dbReference type="InterPro" id="IPR003790">
    <property type="entry name" value="GHL10"/>
</dbReference>
<dbReference type="InterPro" id="IPR052177">
    <property type="entry name" value="Divisome_Glycosyl_Hydrolase"/>
</dbReference>
<name>I7A0C3_MELRP</name>
<dbReference type="STRING" id="1191523.MROS_1471"/>
<dbReference type="PANTHER" id="PTHR43405">
    <property type="entry name" value="GLYCOSYL HYDROLASE DIGH"/>
    <property type="match status" value="1"/>
</dbReference>
<dbReference type="Pfam" id="PF02638">
    <property type="entry name" value="GHL10"/>
    <property type="match status" value="1"/>
</dbReference>
<evidence type="ECO:0000256" key="1">
    <source>
        <dbReference type="ARBA" id="ARBA00022729"/>
    </source>
</evidence>
<evidence type="ECO:0000313" key="3">
    <source>
        <dbReference type="EMBL" id="AFN74708.1"/>
    </source>
</evidence>
<organism evidence="3 4">
    <name type="scientific">Melioribacter roseus (strain DSM 23840 / JCM 17771 / VKM B-2668 / P3M-2)</name>
    <dbReference type="NCBI Taxonomy" id="1191523"/>
    <lineage>
        <taxon>Bacteria</taxon>
        <taxon>Pseudomonadati</taxon>
        <taxon>Ignavibacteriota</taxon>
        <taxon>Ignavibacteria</taxon>
        <taxon>Ignavibacteriales</taxon>
        <taxon>Melioribacteraceae</taxon>
        <taxon>Melioribacter</taxon>
    </lineage>
</organism>
<dbReference type="HOGENOM" id="CLU_019247_3_0_10"/>
<dbReference type="Gene3D" id="3.20.20.80">
    <property type="entry name" value="Glycosidases"/>
    <property type="match status" value="1"/>
</dbReference>
<sequence>MKKILIIFLIVVGIVPAETKRETRAVWVATNHRLDWPPPTFDIDIQKKALIEIFDSVKAKKLNTVYFQVRSNGTVMFNSSYDPPSPYVSPGFDVLAFATEEAHKRGLELHAWINAVQVFASNSLTVDSNHIAVRKPEWILRHKDENGVSLWLDIGRPEVRNYLKNLVTELIERYDVDGIQLDYIRYPGNNIDDDYSYANYGGNENRDEWRRNNVTELIESIYKNVKSVKPYVKVGATPIGIYRNLKGMYGWEGYSQVYQDSREWLRRGILDYIAPQVYWSFEDQTAFDKIAREWVENSFGKNVIVGIAAYKPEVKAVINKMVEFSQKIGADGIAFFRYSNIKEIRIASFANISIPQRLQDAETVNDFRLSTFTAEYSEKYNSIELNWQKNTGNSSDERYYALYCLPDSNSELSNEYLIDIIPAALNSWNLEINRLKFPKCYFAITSLNKYWQESNRDFHLPYIDFFEDFRDILSYDSKPALVKGSGGEVKLLIFGEDKETIEVEYKSEQEYVLKEYTLETGKNIIVEKDAPAELKYVIITFKKSNKKNELKF</sequence>
<dbReference type="Proteomes" id="UP000009011">
    <property type="component" value="Chromosome"/>
</dbReference>
<dbReference type="PANTHER" id="PTHR43405:SF1">
    <property type="entry name" value="GLYCOSYL HYDROLASE DIGH"/>
    <property type="match status" value="1"/>
</dbReference>
<dbReference type="InterPro" id="IPR017853">
    <property type="entry name" value="GH"/>
</dbReference>
<dbReference type="PATRIC" id="fig|1191523.3.peg.1562"/>
<dbReference type="eggNOG" id="COG1649">
    <property type="taxonomic scope" value="Bacteria"/>
</dbReference>
<proteinExistence type="predicted"/>
<keyword evidence="4" id="KW-1185">Reference proteome</keyword>
<dbReference type="EMBL" id="CP003557">
    <property type="protein sequence ID" value="AFN74708.1"/>
    <property type="molecule type" value="Genomic_DNA"/>
</dbReference>
<evidence type="ECO:0000259" key="2">
    <source>
        <dbReference type="Pfam" id="PF02638"/>
    </source>
</evidence>
<accession>I7A0C3</accession>
<dbReference type="SUPFAM" id="SSF51445">
    <property type="entry name" value="(Trans)glycosidases"/>
    <property type="match status" value="1"/>
</dbReference>
<dbReference type="RefSeq" id="WP_014856142.1">
    <property type="nucleotide sequence ID" value="NC_018178.1"/>
</dbReference>
<dbReference type="KEGG" id="mro:MROS_1471"/>
<evidence type="ECO:0000313" key="4">
    <source>
        <dbReference type="Proteomes" id="UP000009011"/>
    </source>
</evidence>